<feature type="signal peptide" evidence="5">
    <location>
        <begin position="1"/>
        <end position="32"/>
    </location>
</feature>
<evidence type="ECO:0000256" key="1">
    <source>
        <dbReference type="ARBA" id="ARBA00022670"/>
    </source>
</evidence>
<dbReference type="PANTHER" id="PTHR14218:SF15">
    <property type="entry name" value="TRIPEPTIDYL-PEPTIDASE 1"/>
    <property type="match status" value="1"/>
</dbReference>
<evidence type="ECO:0000256" key="5">
    <source>
        <dbReference type="SAM" id="SignalP"/>
    </source>
</evidence>
<dbReference type="InterPro" id="IPR036852">
    <property type="entry name" value="Peptidase_S8/S53_dom_sf"/>
</dbReference>
<feature type="chain" id="PRO_5045078433" description="Peptidase S53 domain-containing protein" evidence="5">
    <location>
        <begin position="33"/>
        <end position="467"/>
    </location>
</feature>
<feature type="domain" description="Peptidase S53" evidence="6">
    <location>
        <begin position="82"/>
        <end position="466"/>
    </location>
</feature>
<dbReference type="InterPro" id="IPR030400">
    <property type="entry name" value="Sedolisin_dom"/>
</dbReference>
<dbReference type="PANTHER" id="PTHR14218">
    <property type="entry name" value="PROTEASE S8 TRIPEPTIDYL PEPTIDASE I CLN2"/>
    <property type="match status" value="1"/>
</dbReference>
<organism evidence="7 8">
    <name type="scientific">Kitasatospora kazusensis</name>
    <dbReference type="NCBI Taxonomy" id="407974"/>
    <lineage>
        <taxon>Bacteria</taxon>
        <taxon>Bacillati</taxon>
        <taxon>Actinomycetota</taxon>
        <taxon>Actinomycetes</taxon>
        <taxon>Kitasatosporales</taxon>
        <taxon>Streptomycetaceae</taxon>
        <taxon>Kitasatospora</taxon>
    </lineage>
</organism>
<dbReference type="Gene3D" id="3.40.50.200">
    <property type="entry name" value="Peptidase S8/S53 domain"/>
    <property type="match status" value="1"/>
</dbReference>
<keyword evidence="1" id="KW-0645">Protease</keyword>
<evidence type="ECO:0000256" key="2">
    <source>
        <dbReference type="ARBA" id="ARBA00022801"/>
    </source>
</evidence>
<evidence type="ECO:0000259" key="6">
    <source>
        <dbReference type="PROSITE" id="PS51695"/>
    </source>
</evidence>
<proteinExistence type="predicted"/>
<dbReference type="SUPFAM" id="SSF52743">
    <property type="entry name" value="Subtilisin-like"/>
    <property type="match status" value="1"/>
</dbReference>
<dbReference type="PROSITE" id="PS51695">
    <property type="entry name" value="SEDOLISIN"/>
    <property type="match status" value="1"/>
</dbReference>
<dbReference type="CDD" id="cd04056">
    <property type="entry name" value="Peptidases_S53"/>
    <property type="match status" value="1"/>
</dbReference>
<gene>
    <name evidence="7" type="ORF">GCM10009760_29270</name>
</gene>
<accession>A0ABP5LAE9</accession>
<name>A0ABP5LAE9_9ACTN</name>
<protein>
    <recommendedName>
        <fullName evidence="6">Peptidase S53 domain-containing protein</fullName>
    </recommendedName>
</protein>
<keyword evidence="8" id="KW-1185">Reference proteome</keyword>
<feature type="region of interest" description="Disordered" evidence="4">
    <location>
        <begin position="302"/>
        <end position="322"/>
    </location>
</feature>
<keyword evidence="5" id="KW-0732">Signal</keyword>
<evidence type="ECO:0000256" key="3">
    <source>
        <dbReference type="ARBA" id="ARBA00022825"/>
    </source>
</evidence>
<dbReference type="EMBL" id="BAAANT010000014">
    <property type="protein sequence ID" value="GAA2143213.1"/>
    <property type="molecule type" value="Genomic_DNA"/>
</dbReference>
<evidence type="ECO:0000313" key="7">
    <source>
        <dbReference type="EMBL" id="GAA2143213.1"/>
    </source>
</evidence>
<keyword evidence="3" id="KW-0720">Serine protease</keyword>
<dbReference type="InterPro" id="IPR000209">
    <property type="entry name" value="Peptidase_S8/S53_dom"/>
</dbReference>
<dbReference type="Proteomes" id="UP001422759">
    <property type="component" value="Unassembled WGS sequence"/>
</dbReference>
<evidence type="ECO:0000256" key="4">
    <source>
        <dbReference type="SAM" id="MobiDB-lite"/>
    </source>
</evidence>
<dbReference type="InterPro" id="IPR023828">
    <property type="entry name" value="Peptidase_S8_Ser-AS"/>
</dbReference>
<dbReference type="Pfam" id="PF00082">
    <property type="entry name" value="Peptidase_S8"/>
    <property type="match status" value="1"/>
</dbReference>
<keyword evidence="2" id="KW-0378">Hydrolase</keyword>
<reference evidence="8" key="1">
    <citation type="journal article" date="2019" name="Int. J. Syst. Evol. Microbiol.">
        <title>The Global Catalogue of Microorganisms (GCM) 10K type strain sequencing project: providing services to taxonomists for standard genome sequencing and annotation.</title>
        <authorList>
            <consortium name="The Broad Institute Genomics Platform"/>
            <consortium name="The Broad Institute Genome Sequencing Center for Infectious Disease"/>
            <person name="Wu L."/>
            <person name="Ma J."/>
        </authorList>
    </citation>
    <scope>NUCLEOTIDE SEQUENCE [LARGE SCALE GENOMIC DNA]</scope>
    <source>
        <strain evidence="8">JCM 14560</strain>
    </source>
</reference>
<dbReference type="InterPro" id="IPR050819">
    <property type="entry name" value="Tripeptidyl-peptidase_I"/>
</dbReference>
<sequence>MRRTTSRRTMSALAITALAATTALTGAGTAGAALTATAAGPAHQARQARPVPAAIGHRVGKGQYPSPLSLADCQAQLQSSCYGATQLEQAYNEHPLFGKGITGAGRTIVIVDSFGSPTIQHDLDVYSAQYGIPSAHVKVVQSGTVPPFDPTDGDMLGWAEETTIDVDMAHAMAPGANIVLLETGVSETEGTTGFPEMMNGEDALVKQGVGDVISQSFGATENTFPGFDQGDYSSLLNLRYAFKDAAAHGVSVLAASGDNGSTDAGPDGSTLYPYQVTSWPPSDPLVTGVGATTVQLDAQGNRLSPDTVWDDPSTNSGASGGGKSKVFGRPLFQAGVQNVVGNTRGVPDVSMLGDPLTGVWTYNSFGPDDTGWELWGGTSVATPIFSGVVALADQAAGHRLGNLNYALYALGALQRAGAKGTGLTDVVGGSNTYNGVPGQPVTPGYDLATGWGTVDASKFVPAIAALG</sequence>
<dbReference type="RefSeq" id="WP_344464843.1">
    <property type="nucleotide sequence ID" value="NZ_BAAANT010000014.1"/>
</dbReference>
<dbReference type="PROSITE" id="PS00138">
    <property type="entry name" value="SUBTILASE_SER"/>
    <property type="match status" value="1"/>
</dbReference>
<comment type="caution">
    <text evidence="7">The sequence shown here is derived from an EMBL/GenBank/DDBJ whole genome shotgun (WGS) entry which is preliminary data.</text>
</comment>
<evidence type="ECO:0000313" key="8">
    <source>
        <dbReference type="Proteomes" id="UP001422759"/>
    </source>
</evidence>